<sequence>MAVDETPANKGLFSFQCSHRHNSIMIPASRYAISNTISRRKRHLSKLLLHWRKHKNINTYTVSQPLLSRLRRKTRRSFHKELMCTGTSIIWQCSNQDCRGTVLVERNWMNSQFCSWARSRRMPCPSYKTTWSSTVWRDAGKGVSHRESLTDPKRGTAFLRFNDFYCLYCEMGGFEFQRLVLHGESEALDQGAWGAVDDGARAQWLWRKAEMQQQEHGLNTSRQRSWYSMIPCDGGDDTTSVPVELDIAIPESELMGSLSLCSQDSGEKLAAAESPDEDYDDEEEEIVYKGRKCYAMSQVCFP</sequence>
<gene>
    <name evidence="1" type="ORF">BKA67DRAFT_9773</name>
</gene>
<proteinExistence type="predicted"/>
<dbReference type="OrthoDB" id="10566834at2759"/>
<dbReference type="Proteomes" id="UP000758603">
    <property type="component" value="Unassembled WGS sequence"/>
</dbReference>
<keyword evidence="2" id="KW-1185">Reference proteome</keyword>
<dbReference type="AlphaFoldDB" id="A0A9P9A3J0"/>
<evidence type="ECO:0000313" key="2">
    <source>
        <dbReference type="Proteomes" id="UP000758603"/>
    </source>
</evidence>
<organism evidence="1 2">
    <name type="scientific">Truncatella angustata</name>
    <dbReference type="NCBI Taxonomy" id="152316"/>
    <lineage>
        <taxon>Eukaryota</taxon>
        <taxon>Fungi</taxon>
        <taxon>Dikarya</taxon>
        <taxon>Ascomycota</taxon>
        <taxon>Pezizomycotina</taxon>
        <taxon>Sordariomycetes</taxon>
        <taxon>Xylariomycetidae</taxon>
        <taxon>Amphisphaeriales</taxon>
        <taxon>Sporocadaceae</taxon>
        <taxon>Truncatella</taxon>
    </lineage>
</organism>
<comment type="caution">
    <text evidence="1">The sequence shown here is derived from an EMBL/GenBank/DDBJ whole genome shotgun (WGS) entry which is preliminary data.</text>
</comment>
<evidence type="ECO:0000313" key="1">
    <source>
        <dbReference type="EMBL" id="KAH6659285.1"/>
    </source>
</evidence>
<dbReference type="RefSeq" id="XP_045963416.1">
    <property type="nucleotide sequence ID" value="XM_046109582.1"/>
</dbReference>
<accession>A0A9P9A3J0</accession>
<reference evidence="1" key="1">
    <citation type="journal article" date="2021" name="Nat. Commun.">
        <title>Genetic determinants of endophytism in the Arabidopsis root mycobiome.</title>
        <authorList>
            <person name="Mesny F."/>
            <person name="Miyauchi S."/>
            <person name="Thiergart T."/>
            <person name="Pickel B."/>
            <person name="Atanasova L."/>
            <person name="Karlsson M."/>
            <person name="Huettel B."/>
            <person name="Barry K.W."/>
            <person name="Haridas S."/>
            <person name="Chen C."/>
            <person name="Bauer D."/>
            <person name="Andreopoulos W."/>
            <person name="Pangilinan J."/>
            <person name="LaButti K."/>
            <person name="Riley R."/>
            <person name="Lipzen A."/>
            <person name="Clum A."/>
            <person name="Drula E."/>
            <person name="Henrissat B."/>
            <person name="Kohler A."/>
            <person name="Grigoriev I.V."/>
            <person name="Martin F.M."/>
            <person name="Hacquard S."/>
        </authorList>
    </citation>
    <scope>NUCLEOTIDE SEQUENCE</scope>
    <source>
        <strain evidence="1">MPI-SDFR-AT-0073</strain>
    </source>
</reference>
<dbReference type="GeneID" id="70138473"/>
<dbReference type="EMBL" id="JAGPXC010000001">
    <property type="protein sequence ID" value="KAH6659285.1"/>
    <property type="molecule type" value="Genomic_DNA"/>
</dbReference>
<protein>
    <submittedName>
        <fullName evidence="1">Uncharacterized protein</fullName>
    </submittedName>
</protein>
<name>A0A9P9A3J0_9PEZI</name>